<evidence type="ECO:0000259" key="3">
    <source>
        <dbReference type="Pfam" id="PF03364"/>
    </source>
</evidence>
<dbReference type="PANTHER" id="PTHR33824">
    <property type="entry name" value="POLYKETIDE CYCLASE/DEHYDRASE AND LIPID TRANSPORT SUPERFAMILY PROTEIN"/>
    <property type="match status" value="1"/>
</dbReference>
<dbReference type="InterPro" id="IPR047137">
    <property type="entry name" value="ORF3"/>
</dbReference>
<sequence>MQAMAPVEPIPSGSSQINVGENERFWSAGVGALLTTVGLRRGGLGGLFLATLGGVLVYRGASGYCPINSAIGRDTSGRKTETDVVEINKRITVNKSREEVYQFWRHLENLPQFMHHLESVTQQDERRSHWVAKAGAGKAVAKLLPTVEWDAEIIEEEPNSRLVWRSVPGATVDNSGEVRFVDARGNQGTEVQVTILYRAPEGSIGEAVMKLFNPAFKYMIKEDISRFKELMETGGASANAGSAGSSDGSTYHTSDSNPLSRAHPEGVVL</sequence>
<dbReference type="PANTHER" id="PTHR33824:SF7">
    <property type="entry name" value="POLYKETIDE CYCLASE_DEHYDRASE AND LIPID TRANSPORT SUPERFAMILY PROTEIN"/>
    <property type="match status" value="1"/>
</dbReference>
<evidence type="ECO:0000313" key="5">
    <source>
        <dbReference type="EMBL" id="QJW92181.1"/>
    </source>
</evidence>
<feature type="compositionally biased region" description="Polar residues" evidence="2">
    <location>
        <begin position="250"/>
        <end position="259"/>
    </location>
</feature>
<dbReference type="SUPFAM" id="SSF55961">
    <property type="entry name" value="Bet v1-like"/>
    <property type="match status" value="1"/>
</dbReference>
<dbReference type="Proteomes" id="UP000502756">
    <property type="component" value="Chromosome"/>
</dbReference>
<proteinExistence type="inferred from homology"/>
<dbReference type="InterPro" id="IPR023393">
    <property type="entry name" value="START-like_dom_sf"/>
</dbReference>
<comment type="similarity">
    <text evidence="1">Belongs to the ribosome association toxin RatA family.</text>
</comment>
<feature type="domain" description="Coenzyme Q-binding protein COQ10 START" evidence="3">
    <location>
        <begin position="93"/>
        <end position="212"/>
    </location>
</feature>
<dbReference type="InterPro" id="IPR021309">
    <property type="entry name" value="YgaP-like_TM"/>
</dbReference>
<protein>
    <submittedName>
        <fullName evidence="5">SRPBCC family protein</fullName>
    </submittedName>
</protein>
<organism evidence="5 6">
    <name type="scientific">Spirosoma taeanense</name>
    <dbReference type="NCBI Taxonomy" id="2735870"/>
    <lineage>
        <taxon>Bacteria</taxon>
        <taxon>Pseudomonadati</taxon>
        <taxon>Bacteroidota</taxon>
        <taxon>Cytophagia</taxon>
        <taxon>Cytophagales</taxon>
        <taxon>Cytophagaceae</taxon>
        <taxon>Spirosoma</taxon>
    </lineage>
</organism>
<dbReference type="Gene3D" id="3.30.530.20">
    <property type="match status" value="1"/>
</dbReference>
<accession>A0A6M5YFW5</accession>
<evidence type="ECO:0000256" key="1">
    <source>
        <dbReference type="ARBA" id="ARBA00008918"/>
    </source>
</evidence>
<name>A0A6M5YFW5_9BACT</name>
<dbReference type="Pfam" id="PF11127">
    <property type="entry name" value="YgaP-like_TM"/>
    <property type="match status" value="1"/>
</dbReference>
<keyword evidence="6" id="KW-1185">Reference proteome</keyword>
<gene>
    <name evidence="5" type="ORF">HNV11_02075</name>
</gene>
<dbReference type="AlphaFoldDB" id="A0A6M5YFW5"/>
<feature type="domain" description="Inner membrane protein YgaP-like transmembrane" evidence="4">
    <location>
        <begin position="17"/>
        <end position="78"/>
    </location>
</feature>
<evidence type="ECO:0000259" key="4">
    <source>
        <dbReference type="Pfam" id="PF11127"/>
    </source>
</evidence>
<evidence type="ECO:0000256" key="2">
    <source>
        <dbReference type="SAM" id="MobiDB-lite"/>
    </source>
</evidence>
<feature type="region of interest" description="Disordered" evidence="2">
    <location>
        <begin position="235"/>
        <end position="269"/>
    </location>
</feature>
<feature type="compositionally biased region" description="Low complexity" evidence="2">
    <location>
        <begin position="235"/>
        <end position="249"/>
    </location>
</feature>
<dbReference type="InterPro" id="IPR005031">
    <property type="entry name" value="COQ10_START"/>
</dbReference>
<dbReference type="EMBL" id="CP053435">
    <property type="protein sequence ID" value="QJW92181.1"/>
    <property type="molecule type" value="Genomic_DNA"/>
</dbReference>
<evidence type="ECO:0000313" key="6">
    <source>
        <dbReference type="Proteomes" id="UP000502756"/>
    </source>
</evidence>
<dbReference type="CDD" id="cd07817">
    <property type="entry name" value="SRPBCC_8"/>
    <property type="match status" value="1"/>
</dbReference>
<reference evidence="5 6" key="1">
    <citation type="submission" date="2020-05" db="EMBL/GenBank/DDBJ databases">
        <title>Genome sequencing of Spirosoma sp. TS118.</title>
        <authorList>
            <person name="Lee J.-H."/>
            <person name="Jeong S."/>
            <person name="Zhao L."/>
            <person name="Jung J.-H."/>
            <person name="Kim M.-K."/>
            <person name="Lim S."/>
        </authorList>
    </citation>
    <scope>NUCLEOTIDE SEQUENCE [LARGE SCALE GENOMIC DNA]</scope>
    <source>
        <strain evidence="5 6">TS118</strain>
    </source>
</reference>
<dbReference type="KEGG" id="stae:HNV11_02075"/>
<dbReference type="Pfam" id="PF03364">
    <property type="entry name" value="Polyketide_cyc"/>
    <property type="match status" value="1"/>
</dbReference>